<organism evidence="3 4">
    <name type="scientific">Lactuca saligna</name>
    <name type="common">Willowleaf lettuce</name>
    <dbReference type="NCBI Taxonomy" id="75948"/>
    <lineage>
        <taxon>Eukaryota</taxon>
        <taxon>Viridiplantae</taxon>
        <taxon>Streptophyta</taxon>
        <taxon>Embryophyta</taxon>
        <taxon>Tracheophyta</taxon>
        <taxon>Spermatophyta</taxon>
        <taxon>Magnoliopsida</taxon>
        <taxon>eudicotyledons</taxon>
        <taxon>Gunneridae</taxon>
        <taxon>Pentapetalae</taxon>
        <taxon>asterids</taxon>
        <taxon>campanulids</taxon>
        <taxon>Asterales</taxon>
        <taxon>Asteraceae</taxon>
        <taxon>Cichorioideae</taxon>
        <taxon>Cichorieae</taxon>
        <taxon>Lactucinae</taxon>
        <taxon>Lactuca</taxon>
    </lineage>
</organism>
<proteinExistence type="predicted"/>
<dbReference type="Pfam" id="PF26130">
    <property type="entry name" value="PB1-like"/>
    <property type="match status" value="1"/>
</dbReference>
<evidence type="ECO:0000256" key="1">
    <source>
        <dbReference type="SAM" id="MobiDB-lite"/>
    </source>
</evidence>
<gene>
    <name evidence="3" type="ORF">LSALG_LOCUS27501</name>
</gene>
<dbReference type="Proteomes" id="UP001177003">
    <property type="component" value="Chromosome 5"/>
</dbReference>
<accession>A0AA35Z9D1</accession>
<evidence type="ECO:0000313" key="4">
    <source>
        <dbReference type="Proteomes" id="UP001177003"/>
    </source>
</evidence>
<reference evidence="3" key="1">
    <citation type="submission" date="2023-04" db="EMBL/GenBank/DDBJ databases">
        <authorList>
            <person name="Vijverberg K."/>
            <person name="Xiong W."/>
            <person name="Schranz E."/>
        </authorList>
    </citation>
    <scope>NUCLEOTIDE SEQUENCE</scope>
</reference>
<evidence type="ECO:0000259" key="2">
    <source>
        <dbReference type="Pfam" id="PF26130"/>
    </source>
</evidence>
<name>A0AA35Z9D1_LACSI</name>
<dbReference type="InterPro" id="IPR058594">
    <property type="entry name" value="PB1-like_dom_pln"/>
</dbReference>
<keyword evidence="4" id="KW-1185">Reference proteome</keyword>
<evidence type="ECO:0000313" key="3">
    <source>
        <dbReference type="EMBL" id="CAI9288181.1"/>
    </source>
</evidence>
<feature type="domain" description="PB1-like" evidence="2">
    <location>
        <begin position="90"/>
        <end position="148"/>
    </location>
</feature>
<feature type="region of interest" description="Disordered" evidence="1">
    <location>
        <begin position="1"/>
        <end position="23"/>
    </location>
</feature>
<protein>
    <recommendedName>
        <fullName evidence="2">PB1-like domain-containing protein</fullName>
    </recommendedName>
</protein>
<dbReference type="EMBL" id="OX465081">
    <property type="protein sequence ID" value="CAI9288181.1"/>
    <property type="molecule type" value="Genomic_DNA"/>
</dbReference>
<dbReference type="AlphaFoldDB" id="A0AA35Z9D1"/>
<sequence>MKGYMSDRGMDKKKCSISGNSGSQSERDAVLIVQIYGGVPGSILQLICRDDSFPFYPNRWSVLERNKDEEGKRCFTGDTKKKMDGYPNIFSIELHRGGSFTKFPNIRYINGQVRYFDVVDIDEFFVHELDLMMRELGYDSTEIMYYHFRLPNEGFDFGL</sequence>